<organism evidence="1 2">
    <name type="scientific">Haloquadratum walsbyi J07HQW1</name>
    <dbReference type="NCBI Taxonomy" id="1238424"/>
    <lineage>
        <taxon>Archaea</taxon>
        <taxon>Methanobacteriati</taxon>
        <taxon>Methanobacteriota</taxon>
        <taxon>Stenosarchaea group</taxon>
        <taxon>Halobacteria</taxon>
        <taxon>Halobacteriales</taxon>
        <taxon>Haloferacaceae</taxon>
        <taxon>Haloquadratum</taxon>
    </lineage>
</organism>
<evidence type="ECO:0000313" key="2">
    <source>
        <dbReference type="Proteomes" id="UP000030649"/>
    </source>
</evidence>
<dbReference type="AlphaFoldDB" id="U1MP72"/>
<name>U1MP72_9EURY</name>
<accession>U1MP72</accession>
<reference evidence="1 2" key="1">
    <citation type="journal article" date="2013" name="PLoS ONE">
        <title>Assembly-driven community genomics of a hypersaline microbial ecosystem.</title>
        <authorList>
            <person name="Podell S."/>
            <person name="Ugalde J.A."/>
            <person name="Narasingarao P."/>
            <person name="Banfield J.F."/>
            <person name="Heidelberg K.B."/>
            <person name="Allen E.E."/>
        </authorList>
    </citation>
    <scope>NUCLEOTIDE SEQUENCE [LARGE SCALE GENOMIC DNA]</scope>
    <source>
        <strain evidence="2">J07HQW1</strain>
    </source>
</reference>
<sequence length="71" mass="8174">MRVLLDEAITRRSLVMSEAKSESETEQLDRETLLQAISEREHLELLVDGDTSMSLIAEKLLEIDEEREEAE</sequence>
<protein>
    <submittedName>
        <fullName evidence="1">Uncharacterized protein</fullName>
    </submittedName>
</protein>
<dbReference type="HOGENOM" id="CLU_2730287_0_0_2"/>
<proteinExistence type="predicted"/>
<dbReference type="EMBL" id="KE356560">
    <property type="protein sequence ID" value="ERG91714.1"/>
    <property type="molecule type" value="Genomic_DNA"/>
</dbReference>
<dbReference type="Proteomes" id="UP000030649">
    <property type="component" value="Unassembled WGS sequence"/>
</dbReference>
<gene>
    <name evidence="1" type="ORF">J07HQW1_01748</name>
</gene>
<evidence type="ECO:0000313" key="1">
    <source>
        <dbReference type="EMBL" id="ERG91714.1"/>
    </source>
</evidence>